<evidence type="ECO:0000313" key="10">
    <source>
        <dbReference type="EMBL" id="ARU56422.1"/>
    </source>
</evidence>
<feature type="transmembrane region" description="Helical" evidence="6">
    <location>
        <begin position="6"/>
        <end position="28"/>
    </location>
</feature>
<dbReference type="PANTHER" id="PTHR32089">
    <property type="entry name" value="METHYL-ACCEPTING CHEMOTAXIS PROTEIN MCPB"/>
    <property type="match status" value="1"/>
</dbReference>
<comment type="similarity">
    <text evidence="4">Belongs to the methyl-accepting chemotaxis (MCP) protein family.</text>
</comment>
<dbReference type="GO" id="GO:0005886">
    <property type="term" value="C:plasma membrane"/>
    <property type="evidence" value="ECO:0007669"/>
    <property type="project" value="UniProtKB-SubCell"/>
</dbReference>
<keyword evidence="11" id="KW-1185">Reference proteome</keyword>
<evidence type="ECO:0000313" key="11">
    <source>
        <dbReference type="Proteomes" id="UP000196027"/>
    </source>
</evidence>
<evidence type="ECO:0000256" key="3">
    <source>
        <dbReference type="ARBA" id="ARBA00023224"/>
    </source>
</evidence>
<evidence type="ECO:0000259" key="7">
    <source>
        <dbReference type="PROSITE" id="PS50111"/>
    </source>
</evidence>
<dbReference type="Proteomes" id="UP000196027">
    <property type="component" value="Chromosome"/>
</dbReference>
<protein>
    <submittedName>
        <fullName evidence="10">Methyl-accepting chemotaxis protein</fullName>
    </submittedName>
</protein>
<dbReference type="PROSITE" id="PS50111">
    <property type="entry name" value="CHEMOTAXIS_TRANSDUC_2"/>
    <property type="match status" value="1"/>
</dbReference>
<dbReference type="PRINTS" id="PR00260">
    <property type="entry name" value="CHEMTRNSDUCR"/>
</dbReference>
<keyword evidence="6" id="KW-0812">Transmembrane</keyword>
<evidence type="ECO:0000256" key="5">
    <source>
        <dbReference type="PROSITE-ProRule" id="PRU00284"/>
    </source>
</evidence>
<evidence type="ECO:0000256" key="2">
    <source>
        <dbReference type="ARBA" id="ARBA00022519"/>
    </source>
</evidence>
<keyword evidence="6" id="KW-1133">Transmembrane helix</keyword>
<dbReference type="EMBL" id="CP021425">
    <property type="protein sequence ID" value="ARU56422.1"/>
    <property type="molecule type" value="Genomic_DNA"/>
</dbReference>
<dbReference type="InterPro" id="IPR004089">
    <property type="entry name" value="MCPsignal_dom"/>
</dbReference>
<gene>
    <name evidence="10" type="ORF">OLMES_2359</name>
</gene>
<feature type="domain" description="Methyl-accepting transducer" evidence="7">
    <location>
        <begin position="292"/>
        <end position="528"/>
    </location>
</feature>
<dbReference type="CDD" id="cd11386">
    <property type="entry name" value="MCP_signal"/>
    <property type="match status" value="1"/>
</dbReference>
<dbReference type="InterPro" id="IPR004090">
    <property type="entry name" value="Chemotax_Me-accpt_rcpt"/>
</dbReference>
<dbReference type="SMART" id="SM00304">
    <property type="entry name" value="HAMP"/>
    <property type="match status" value="1"/>
</dbReference>
<dbReference type="AlphaFoldDB" id="A0A1Y0I7E8"/>
<dbReference type="GO" id="GO:0007165">
    <property type="term" value="P:signal transduction"/>
    <property type="evidence" value="ECO:0007669"/>
    <property type="project" value="UniProtKB-KW"/>
</dbReference>
<dbReference type="PROSITE" id="PS50885">
    <property type="entry name" value="HAMP"/>
    <property type="match status" value="1"/>
</dbReference>
<dbReference type="Pfam" id="PF00015">
    <property type="entry name" value="MCPsignal"/>
    <property type="match status" value="1"/>
</dbReference>
<dbReference type="PANTHER" id="PTHR32089:SF41">
    <property type="entry name" value="METHYL-ACCEPTING CHEMOTAXIS PROTEIN"/>
    <property type="match status" value="1"/>
</dbReference>
<reference evidence="10 11" key="1">
    <citation type="submission" date="2017-05" db="EMBL/GenBank/DDBJ databases">
        <title>Genomic insights into alkan degradation activity of Oleiphilus messinensis.</title>
        <authorList>
            <person name="Kozyavkin S.A."/>
            <person name="Slesarev A.I."/>
            <person name="Golyshin P.N."/>
            <person name="Korzhenkov A."/>
            <person name="Golyshina O.N."/>
            <person name="Toshchakov S.V."/>
        </authorList>
    </citation>
    <scope>NUCLEOTIDE SEQUENCE [LARGE SCALE GENOMIC DNA]</scope>
    <source>
        <strain evidence="10 11">ME102</strain>
    </source>
</reference>
<evidence type="ECO:0000259" key="9">
    <source>
        <dbReference type="PROSITE" id="PS50885"/>
    </source>
</evidence>
<dbReference type="PROSITE" id="PS50192">
    <property type="entry name" value="T_SNARE"/>
    <property type="match status" value="1"/>
</dbReference>
<dbReference type="GO" id="GO:0004888">
    <property type="term" value="F:transmembrane signaling receptor activity"/>
    <property type="evidence" value="ECO:0007669"/>
    <property type="project" value="InterPro"/>
</dbReference>
<comment type="subcellular location">
    <subcellularLocation>
        <location evidence="1">Cell inner membrane</location>
        <topology evidence="1">Multi-pass membrane protein</topology>
    </subcellularLocation>
</comment>
<keyword evidence="2" id="KW-1003">Cell membrane</keyword>
<dbReference type="CDD" id="cd06225">
    <property type="entry name" value="HAMP"/>
    <property type="match status" value="1"/>
</dbReference>
<feature type="transmembrane region" description="Helical" evidence="6">
    <location>
        <begin position="211"/>
        <end position="232"/>
    </location>
</feature>
<evidence type="ECO:0000256" key="4">
    <source>
        <dbReference type="ARBA" id="ARBA00029447"/>
    </source>
</evidence>
<evidence type="ECO:0000256" key="6">
    <source>
        <dbReference type="SAM" id="Phobius"/>
    </source>
</evidence>
<dbReference type="SMART" id="SM00283">
    <property type="entry name" value="MA"/>
    <property type="match status" value="1"/>
</dbReference>
<dbReference type="OrthoDB" id="5613951at2"/>
<dbReference type="KEGG" id="ome:OLMES_2359"/>
<accession>A0A1Y0I7E8</accession>
<dbReference type="InterPro" id="IPR000727">
    <property type="entry name" value="T_SNARE_dom"/>
</dbReference>
<organism evidence="10 11">
    <name type="scientific">Oleiphilus messinensis</name>
    <dbReference type="NCBI Taxonomy" id="141451"/>
    <lineage>
        <taxon>Bacteria</taxon>
        <taxon>Pseudomonadati</taxon>
        <taxon>Pseudomonadota</taxon>
        <taxon>Gammaproteobacteria</taxon>
        <taxon>Oceanospirillales</taxon>
        <taxon>Oleiphilaceae</taxon>
        <taxon>Oleiphilus</taxon>
    </lineage>
</organism>
<dbReference type="GO" id="GO:0006935">
    <property type="term" value="P:chemotaxis"/>
    <property type="evidence" value="ECO:0007669"/>
    <property type="project" value="InterPro"/>
</dbReference>
<dbReference type="Gene3D" id="1.10.287.950">
    <property type="entry name" value="Methyl-accepting chemotaxis protein"/>
    <property type="match status" value="1"/>
</dbReference>
<dbReference type="FunFam" id="1.10.287.950:FF:000001">
    <property type="entry name" value="Methyl-accepting chemotaxis sensory transducer"/>
    <property type="match status" value="1"/>
</dbReference>
<dbReference type="RefSeq" id="WP_087461407.1">
    <property type="nucleotide sequence ID" value="NZ_CP021425.1"/>
</dbReference>
<name>A0A1Y0I7E8_9GAMM</name>
<feature type="domain" description="HAMP" evidence="9">
    <location>
        <begin position="234"/>
        <end position="287"/>
    </location>
</feature>
<dbReference type="SUPFAM" id="SSF58104">
    <property type="entry name" value="Methyl-accepting chemotaxis protein (MCP) signaling domain"/>
    <property type="match status" value="1"/>
</dbReference>
<keyword evidence="3 5" id="KW-0807">Transducer</keyword>
<evidence type="ECO:0000256" key="1">
    <source>
        <dbReference type="ARBA" id="ARBA00004429"/>
    </source>
</evidence>
<sequence length="565" mass="62311">MKIRQLFIYIFGGAILLSLVNFGIALYLQSQMENFSTAADVRYQSYQRADELRQSSDDLTRLARTYVVTGDEKYKKMYEAVLDIRNGVKPRPEAYHLIYWDLVLNTGDKPKPDGKTVPLQKMMVELNFSEQEFGLLKEAQANSDGLVNLEVEAMKSAAKGDLDTARTLMHGAKYHQEKAKIMKPIDSFFTSLEQRTLKNVTDIQNAVSRSIFLLVLCLVALVCLSIIGYLLIVKRVERPVNDLSNLVQHVQDNLDLTQESKYQSKDEIGVLASGFNTLILSFRDILSETKNIVTRVDLESQQTASRTSQCHDRLSRQMQETDMVATAATEMTAAMNEIASSTATAKDSANNASDLAAAGNQSGEVSLQSMNSLQSYIRRSSESVNVLETEFKQIESVLGVIKNIAEQTNLLALNAAIEAARAGDQGRGFAVVADEVRTLAQRTQESTGEIESMMERLSKGVSNTVESMGRGLSEVDTTRDSVAKTIDLLRTINDSVDTLNGLSMQVASATEEQSATIGTIDESIGAVRDLTQDTMGDMDVLAENSRELSKLVEGLNQKITVFRVA</sequence>
<proteinExistence type="inferred from homology"/>
<evidence type="ECO:0000259" key="8">
    <source>
        <dbReference type="PROSITE" id="PS50192"/>
    </source>
</evidence>
<dbReference type="InterPro" id="IPR003660">
    <property type="entry name" value="HAMP_dom"/>
</dbReference>
<keyword evidence="2" id="KW-0997">Cell inner membrane</keyword>
<feature type="domain" description="T-SNARE coiled-coil homology" evidence="8">
    <location>
        <begin position="479"/>
        <end position="541"/>
    </location>
</feature>
<keyword evidence="6" id="KW-0472">Membrane</keyword>